<sequence length="305" mass="33029">MAPQLAWIGLGNMGRGMCANIVEKGQLAEPLIIYNRTAARAEQLSSKLGGDKSKVAHTIEEAVKPSDIIFTCVGDDKAIEETIGAALKSDVKGKLFVDCSTVHPDTTDKLAKMIQDAGAHFVACPVFGAPAMADAGQLVCVLAGPSDQVERVKPYTTGVMGRAIIDYSGSPHGTATRLKIIGNTFILNMVETLSEGHALAEKSGLGNDRLHQFIETMFPGPYTAYSNRLRQGDYYKREEPLFAVDLARKDARHAMDLAKTHGVRMRDVEVADKHLEEVQKHMGSRGDIAGIYGAVRKESGLEFEN</sequence>
<comment type="caution">
    <text evidence="1">The sequence shown here is derived from an EMBL/GenBank/DDBJ whole genome shotgun (WGS) entry which is preliminary data.</text>
</comment>
<evidence type="ECO:0000313" key="1">
    <source>
        <dbReference type="EMBL" id="KAK8210203.1"/>
    </source>
</evidence>
<protein>
    <submittedName>
        <fullName evidence="1">Uncharacterized protein</fullName>
    </submittedName>
</protein>
<dbReference type="Proteomes" id="UP001320706">
    <property type="component" value="Unassembled WGS sequence"/>
</dbReference>
<reference evidence="1" key="1">
    <citation type="submission" date="2024-02" db="EMBL/GenBank/DDBJ databases">
        <title>Metagenome Assembled Genome of Zalaria obscura JY119.</title>
        <authorList>
            <person name="Vighnesh L."/>
            <person name="Jagadeeshwari U."/>
            <person name="Venkata Ramana C."/>
            <person name="Sasikala C."/>
        </authorList>
    </citation>
    <scope>NUCLEOTIDE SEQUENCE</scope>
    <source>
        <strain evidence="1">JY119</strain>
    </source>
</reference>
<name>A0ACC3SEJ3_9PEZI</name>
<dbReference type="EMBL" id="JAMKPW020000016">
    <property type="protein sequence ID" value="KAK8210203.1"/>
    <property type="molecule type" value="Genomic_DNA"/>
</dbReference>
<proteinExistence type="predicted"/>
<evidence type="ECO:0000313" key="2">
    <source>
        <dbReference type="Proteomes" id="UP001320706"/>
    </source>
</evidence>
<gene>
    <name evidence="1" type="ORF">M8818_003691</name>
</gene>
<keyword evidence="2" id="KW-1185">Reference proteome</keyword>
<accession>A0ACC3SEJ3</accession>
<organism evidence="1 2">
    <name type="scientific">Zalaria obscura</name>
    <dbReference type="NCBI Taxonomy" id="2024903"/>
    <lineage>
        <taxon>Eukaryota</taxon>
        <taxon>Fungi</taxon>
        <taxon>Dikarya</taxon>
        <taxon>Ascomycota</taxon>
        <taxon>Pezizomycotina</taxon>
        <taxon>Dothideomycetes</taxon>
        <taxon>Dothideomycetidae</taxon>
        <taxon>Dothideales</taxon>
        <taxon>Zalariaceae</taxon>
        <taxon>Zalaria</taxon>
    </lineage>
</organism>